<protein>
    <submittedName>
        <fullName evidence="1">Uncharacterized protein</fullName>
    </submittedName>
</protein>
<sequence>MPGGTLLPGVQSLRESVICDYTFATDQHSEKQKEDTYAVL</sequence>
<proteinExistence type="predicted"/>
<accession>A0A7G2IX20</accession>
<reference evidence="1 2" key="1">
    <citation type="submission" date="2013-10" db="EMBL/GenBank/DDBJ databases">
        <title>Antibiotic resistance diversity of beta-lactamase producers in the General Hospital Vienna.</title>
        <authorList>
            <person name="Barisic I."/>
            <person name="Mitteregger D."/>
            <person name="Hirschl A.M."/>
            <person name="Noehammer C."/>
            <person name="Wiesinger-Mayr H."/>
        </authorList>
    </citation>
    <scope>NUCLEOTIDE SEQUENCE [LARGE SCALE GENOMIC DNA]</scope>
    <source>
        <strain evidence="1 2">ISC11</strain>
    </source>
</reference>
<evidence type="ECO:0000313" key="1">
    <source>
        <dbReference type="EMBL" id="CDL41646.1"/>
    </source>
</evidence>
<name>A0A7G2IX20_CITFR</name>
<evidence type="ECO:0000313" key="2">
    <source>
        <dbReference type="Proteomes" id="UP000019194"/>
    </source>
</evidence>
<comment type="caution">
    <text evidence="1">The sequence shown here is derived from an EMBL/GenBank/DDBJ whole genome shotgun (WGS) entry which is preliminary data.</text>
</comment>
<dbReference type="AlphaFoldDB" id="A0A7G2IX20"/>
<dbReference type="Proteomes" id="UP000019194">
    <property type="component" value="Unassembled WGS sequence"/>
</dbReference>
<dbReference type="EMBL" id="CBWP010000087">
    <property type="protein sequence ID" value="CDL41646.1"/>
    <property type="molecule type" value="Genomic_DNA"/>
</dbReference>
<organism evidence="1 2">
    <name type="scientific">Citrobacter freundii</name>
    <dbReference type="NCBI Taxonomy" id="546"/>
    <lineage>
        <taxon>Bacteria</taxon>
        <taxon>Pseudomonadati</taxon>
        <taxon>Pseudomonadota</taxon>
        <taxon>Gammaproteobacteria</taxon>
        <taxon>Enterobacterales</taxon>
        <taxon>Enterobacteriaceae</taxon>
        <taxon>Citrobacter</taxon>
        <taxon>Citrobacter freundii complex</taxon>
    </lineage>
</organism>